<proteinExistence type="predicted"/>
<protein>
    <recommendedName>
        <fullName evidence="4">Translation elongation factor EFTu-like domain-containing protein</fullName>
    </recommendedName>
</protein>
<dbReference type="InterPro" id="IPR004161">
    <property type="entry name" value="EFTu-like_2"/>
</dbReference>
<keyword evidence="3" id="KW-0342">GTP-binding</keyword>
<dbReference type="eggNOG" id="KOG0464">
    <property type="taxonomic scope" value="Eukaryota"/>
</dbReference>
<dbReference type="SUPFAM" id="SSF50447">
    <property type="entry name" value="Translation proteins"/>
    <property type="match status" value="1"/>
</dbReference>
<dbReference type="InterPro" id="IPR009000">
    <property type="entry name" value="Transl_B-barrel_sf"/>
</dbReference>
<accession>A0A0L0G934</accession>
<evidence type="ECO:0000313" key="6">
    <source>
        <dbReference type="Proteomes" id="UP000054560"/>
    </source>
</evidence>
<name>A0A0L0G934_9EUKA</name>
<evidence type="ECO:0000259" key="4">
    <source>
        <dbReference type="Pfam" id="PF03144"/>
    </source>
</evidence>
<dbReference type="Gene3D" id="2.40.30.10">
    <property type="entry name" value="Translation factors"/>
    <property type="match status" value="1"/>
</dbReference>
<dbReference type="PANTHER" id="PTHR43261">
    <property type="entry name" value="TRANSLATION ELONGATION FACTOR G-RELATED"/>
    <property type="match status" value="1"/>
</dbReference>
<organism evidence="5 6">
    <name type="scientific">Sphaeroforma arctica JP610</name>
    <dbReference type="NCBI Taxonomy" id="667725"/>
    <lineage>
        <taxon>Eukaryota</taxon>
        <taxon>Ichthyosporea</taxon>
        <taxon>Ichthyophonida</taxon>
        <taxon>Sphaeroforma</taxon>
    </lineage>
</organism>
<keyword evidence="2" id="KW-0648">Protein biosynthesis</keyword>
<dbReference type="Pfam" id="PF03144">
    <property type="entry name" value="GTP_EFTU_D2"/>
    <property type="match status" value="1"/>
</dbReference>
<reference evidence="5 6" key="1">
    <citation type="submission" date="2011-02" db="EMBL/GenBank/DDBJ databases">
        <title>The Genome Sequence of Sphaeroforma arctica JP610.</title>
        <authorList>
            <consortium name="The Broad Institute Genome Sequencing Platform"/>
            <person name="Russ C."/>
            <person name="Cuomo C."/>
            <person name="Young S.K."/>
            <person name="Zeng Q."/>
            <person name="Gargeya S."/>
            <person name="Alvarado L."/>
            <person name="Berlin A."/>
            <person name="Chapman S.B."/>
            <person name="Chen Z."/>
            <person name="Freedman E."/>
            <person name="Gellesch M."/>
            <person name="Goldberg J."/>
            <person name="Griggs A."/>
            <person name="Gujja S."/>
            <person name="Heilman E."/>
            <person name="Heiman D."/>
            <person name="Howarth C."/>
            <person name="Mehta T."/>
            <person name="Neiman D."/>
            <person name="Pearson M."/>
            <person name="Roberts A."/>
            <person name="Saif S."/>
            <person name="Shea T."/>
            <person name="Shenoy N."/>
            <person name="Sisk P."/>
            <person name="Stolte C."/>
            <person name="Sykes S."/>
            <person name="White J."/>
            <person name="Yandava C."/>
            <person name="Burger G."/>
            <person name="Gray M.W."/>
            <person name="Holland P.W.H."/>
            <person name="King N."/>
            <person name="Lang F.B.F."/>
            <person name="Roger A.J."/>
            <person name="Ruiz-Trillo I."/>
            <person name="Haas B."/>
            <person name="Nusbaum C."/>
            <person name="Birren B."/>
        </authorList>
    </citation>
    <scope>NUCLEOTIDE SEQUENCE [LARGE SCALE GENOMIC DNA]</scope>
    <source>
        <strain evidence="5 6">JP610</strain>
    </source>
</reference>
<dbReference type="Proteomes" id="UP000054560">
    <property type="component" value="Unassembled WGS sequence"/>
</dbReference>
<dbReference type="OrthoDB" id="198619at2759"/>
<gene>
    <name evidence="5" type="ORF">SARC_02418</name>
</gene>
<evidence type="ECO:0000256" key="2">
    <source>
        <dbReference type="ARBA" id="ARBA00022917"/>
    </source>
</evidence>
<keyword evidence="1" id="KW-0547">Nucleotide-binding</keyword>
<evidence type="ECO:0000256" key="1">
    <source>
        <dbReference type="ARBA" id="ARBA00022741"/>
    </source>
</evidence>
<dbReference type="STRING" id="667725.A0A0L0G934"/>
<dbReference type="GeneID" id="25902922"/>
<evidence type="ECO:0000256" key="3">
    <source>
        <dbReference type="ARBA" id="ARBA00023134"/>
    </source>
</evidence>
<sequence>MVFFRVYAGTMNAKEAVDNTSRKCKEQVKRLMKVHANKYTDVSSVTAGEIAIAVGLKETMSGDTLIKLTAANGM</sequence>
<dbReference type="GO" id="GO:0032790">
    <property type="term" value="P:ribosome disassembly"/>
    <property type="evidence" value="ECO:0007669"/>
    <property type="project" value="TreeGrafter"/>
</dbReference>
<dbReference type="GO" id="GO:0032543">
    <property type="term" value="P:mitochondrial translation"/>
    <property type="evidence" value="ECO:0007669"/>
    <property type="project" value="TreeGrafter"/>
</dbReference>
<dbReference type="GO" id="GO:0005525">
    <property type="term" value="F:GTP binding"/>
    <property type="evidence" value="ECO:0007669"/>
    <property type="project" value="UniProtKB-KW"/>
</dbReference>
<dbReference type="PANTHER" id="PTHR43261:SF1">
    <property type="entry name" value="RIBOSOME-RELEASING FACTOR 2, MITOCHONDRIAL"/>
    <property type="match status" value="1"/>
</dbReference>
<keyword evidence="6" id="KW-1185">Reference proteome</keyword>
<evidence type="ECO:0000313" key="5">
    <source>
        <dbReference type="EMBL" id="KNC85419.1"/>
    </source>
</evidence>
<dbReference type="GO" id="GO:0005739">
    <property type="term" value="C:mitochondrion"/>
    <property type="evidence" value="ECO:0007669"/>
    <property type="project" value="TreeGrafter"/>
</dbReference>
<feature type="domain" description="Translation elongation factor EFTu-like" evidence="4">
    <location>
        <begin position="2"/>
        <end position="65"/>
    </location>
</feature>
<dbReference type="EMBL" id="KQ241703">
    <property type="protein sequence ID" value="KNC85419.1"/>
    <property type="molecule type" value="Genomic_DNA"/>
</dbReference>
<dbReference type="GO" id="GO:0003924">
    <property type="term" value="F:GTPase activity"/>
    <property type="evidence" value="ECO:0007669"/>
    <property type="project" value="TreeGrafter"/>
</dbReference>
<dbReference type="AlphaFoldDB" id="A0A0L0G934"/>
<dbReference type="RefSeq" id="XP_014159321.1">
    <property type="nucleotide sequence ID" value="XM_014303846.1"/>
</dbReference>